<feature type="compositionally biased region" description="Basic and acidic residues" evidence="1">
    <location>
        <begin position="24"/>
        <end position="33"/>
    </location>
</feature>
<feature type="region of interest" description="Disordered" evidence="1">
    <location>
        <begin position="1"/>
        <end position="41"/>
    </location>
</feature>
<protein>
    <submittedName>
        <fullName evidence="2">ATPase with chaperone activity</fullName>
    </submittedName>
</protein>
<sequence>MALKNPPQSLLKESLLRPPVSRQKSPDPARSDEVAGPPPLPVKWPPKSIADLHIPENFMANLLLKHAFYQEVFTLPDMTSRLKLSSTIILQLLDNLRRDKYVDIRGSGSLDGAATAISQNYRFALTEAGKRWTAQLLEFDSYVGPTPVILDEYWRQVEGQSIRNFRVNLARLKQGFSGLVIPETLFDQLGPAMVSGKPMFIYGPAGNGKTAVSLRLGTLMDDPIMVPYALYVEGNVIRVFDAVTHRPLVEDSEVHFQTDPRWVQCQRPTVLVGGEMTLEMLDLAFNPVLKYYEAPLQLKANNGLFIVDDFGRQRIAPQELLNRWIIPMENRRDFLCLHTGHKFAIPFDQLLIFSTNLAPESLVDPAFLRRLRHKIRLDHIDREQFRAIFRLVCEHYQVEYDDQIVDYLLERYYDPEARPIDACHPRDLIEQIIDISRFREVAPQLTEENIDRAGKTYFVD</sequence>
<evidence type="ECO:0000313" key="3">
    <source>
        <dbReference type="Proteomes" id="UP000000483"/>
    </source>
</evidence>
<reference evidence="2 3" key="1">
    <citation type="journal article" date="2011" name="Stand. Genomic Sci.">
        <title>Complete genome sequence of the acetate-degrading sulfate reducer Desulfobacca acetoxidans type strain (ASRB2).</title>
        <authorList>
            <person name="Goker M."/>
            <person name="Teshima H."/>
            <person name="Lapidus A."/>
            <person name="Nolan M."/>
            <person name="Lucas S."/>
            <person name="Hammon N."/>
            <person name="Deshpande S."/>
            <person name="Cheng J.F."/>
            <person name="Tapia R."/>
            <person name="Han C."/>
            <person name="Goodwin L."/>
            <person name="Pitluck S."/>
            <person name="Huntemann M."/>
            <person name="Liolios K."/>
            <person name="Ivanova N."/>
            <person name="Pagani I."/>
            <person name="Mavromatis K."/>
            <person name="Ovchinikova G."/>
            <person name="Pati A."/>
            <person name="Chen A."/>
            <person name="Palaniappan K."/>
            <person name="Land M."/>
            <person name="Hauser L."/>
            <person name="Brambilla E.M."/>
            <person name="Rohde M."/>
            <person name="Spring S."/>
            <person name="Detter J.C."/>
            <person name="Woyke T."/>
            <person name="Bristow J."/>
            <person name="Eisen J.A."/>
            <person name="Markowitz V."/>
            <person name="Hugenholtz P."/>
            <person name="Kyrpides N.C."/>
            <person name="Klenk H.P."/>
        </authorList>
    </citation>
    <scope>NUCLEOTIDE SEQUENCE [LARGE SCALE GENOMIC DNA]</scope>
    <source>
        <strain evidence="3">ATCC 700848 / DSM 11109 / ASRB2</strain>
    </source>
</reference>
<dbReference type="HOGENOM" id="CLU_029703_1_0_7"/>
<dbReference type="STRING" id="880072.Desac_2089"/>
<gene>
    <name evidence="2" type="ordered locus">Desac_2089</name>
</gene>
<dbReference type="OrthoDB" id="9783370at2"/>
<dbReference type="SUPFAM" id="SSF52540">
    <property type="entry name" value="P-loop containing nucleoside triphosphate hydrolases"/>
    <property type="match status" value="1"/>
</dbReference>
<name>F2NJX4_DESAR</name>
<dbReference type="KEGG" id="dao:Desac_2089"/>
<dbReference type="EMBL" id="CP002629">
    <property type="protein sequence ID" value="AEB09918.1"/>
    <property type="molecule type" value="Genomic_DNA"/>
</dbReference>
<organism evidence="2 3">
    <name type="scientific">Desulfobacca acetoxidans (strain ATCC 700848 / DSM 11109 / ASRB2)</name>
    <dbReference type="NCBI Taxonomy" id="880072"/>
    <lineage>
        <taxon>Bacteria</taxon>
        <taxon>Pseudomonadati</taxon>
        <taxon>Thermodesulfobacteriota</taxon>
        <taxon>Desulfobaccia</taxon>
        <taxon>Desulfobaccales</taxon>
        <taxon>Desulfobaccaceae</taxon>
        <taxon>Desulfobacca</taxon>
    </lineage>
</organism>
<dbReference type="AlphaFoldDB" id="F2NJX4"/>
<evidence type="ECO:0000256" key="1">
    <source>
        <dbReference type="SAM" id="MobiDB-lite"/>
    </source>
</evidence>
<keyword evidence="3" id="KW-1185">Reference proteome</keyword>
<reference evidence="3" key="2">
    <citation type="submission" date="2011-03" db="EMBL/GenBank/DDBJ databases">
        <title>The complete genome of Desulfobacca acetoxidans DSM 11109.</title>
        <authorList>
            <consortium name="US DOE Joint Genome Institute (JGI-PGF)"/>
            <person name="Lucas S."/>
            <person name="Copeland A."/>
            <person name="Lapidus A."/>
            <person name="Bruce D."/>
            <person name="Goodwin L."/>
            <person name="Pitluck S."/>
            <person name="Peters L."/>
            <person name="Kyrpides N."/>
            <person name="Mavromatis K."/>
            <person name="Ivanova N."/>
            <person name="Ovchinnikova G."/>
            <person name="Teshima H."/>
            <person name="Detter J.C."/>
            <person name="Han C."/>
            <person name="Land M."/>
            <person name="Hauser L."/>
            <person name="Markowitz V."/>
            <person name="Cheng J.-F."/>
            <person name="Hugenholtz P."/>
            <person name="Woyke T."/>
            <person name="Wu D."/>
            <person name="Spring S."/>
            <person name="Schueler E."/>
            <person name="Brambilla E."/>
            <person name="Klenk H.-P."/>
            <person name="Eisen J.A."/>
        </authorList>
    </citation>
    <scope>NUCLEOTIDE SEQUENCE [LARGE SCALE GENOMIC DNA]</scope>
    <source>
        <strain evidence="3">ATCC 700848 / DSM 11109 / ASRB2</strain>
    </source>
</reference>
<proteinExistence type="predicted"/>
<evidence type="ECO:0000313" key="2">
    <source>
        <dbReference type="EMBL" id="AEB09918.1"/>
    </source>
</evidence>
<dbReference type="RefSeq" id="WP_013707027.1">
    <property type="nucleotide sequence ID" value="NC_015388.1"/>
</dbReference>
<dbReference type="Gene3D" id="3.40.50.300">
    <property type="entry name" value="P-loop containing nucleotide triphosphate hydrolases"/>
    <property type="match status" value="1"/>
</dbReference>
<accession>F2NJX4</accession>
<dbReference type="eggNOG" id="COG0542">
    <property type="taxonomic scope" value="Bacteria"/>
</dbReference>
<dbReference type="Proteomes" id="UP000000483">
    <property type="component" value="Chromosome"/>
</dbReference>
<dbReference type="InterPro" id="IPR027417">
    <property type="entry name" value="P-loop_NTPase"/>
</dbReference>